<accession>A0A1E5Q252</accession>
<evidence type="ECO:0000313" key="2">
    <source>
        <dbReference type="Proteomes" id="UP000095705"/>
    </source>
</evidence>
<name>A0A1E5Q252_9ACTN</name>
<sequence length="437" mass="47988">MDGDAPHDWVSAAWSMLDDRSRGMLALRDQGQVLESIGEAHGLTRERARQLIHAAEGHLVDLMDLARPAWREEVLAPFSAAVAVSDTELAEILPDADGVARRALLRRLDLKEPQTWAGRLRRVWTHYPEALDDSLRQLMTLAPFRAEELRDRAAALGIPACIPLEEIAVAPRGPLTRGLGGTWLRRSAKHRDAAYLWLADEGQPRRAEVVAPAIGAGSARALKEALRRDDRFRQIRPEGTWALSEWPAAESSQHTNALDVMVAVLRRSGALTKQALFSLTAKEYPVSYSRLQQCLISDQLGMTADGSIDLAENGAIPMEEREPRRPKSIAADGDTIGIRLKIDANTLRGSGIVVHPWLTWRFGLRLAPMTRVFTLPNGSGELVARRMTSGAQISSLRPHVRSAGMHEGCEIAILFHLKTNTATIRHTCKPGASCGVG</sequence>
<dbReference type="EMBL" id="MEHK01000001">
    <property type="protein sequence ID" value="OEJ35806.1"/>
    <property type="molecule type" value="Genomic_DNA"/>
</dbReference>
<dbReference type="OrthoDB" id="3788685at2"/>
<dbReference type="AlphaFoldDB" id="A0A1E5Q252"/>
<dbReference type="SUPFAM" id="SSF88659">
    <property type="entry name" value="Sigma3 and sigma4 domains of RNA polymerase sigma factors"/>
    <property type="match status" value="1"/>
</dbReference>
<dbReference type="InterPro" id="IPR013324">
    <property type="entry name" value="RNA_pol_sigma_r3/r4-like"/>
</dbReference>
<protein>
    <submittedName>
        <fullName evidence="1">Uncharacterized protein</fullName>
    </submittedName>
</protein>
<comment type="caution">
    <text evidence="1">The sequence shown here is derived from an EMBL/GenBank/DDBJ whole genome shotgun (WGS) entry which is preliminary data.</text>
</comment>
<gene>
    <name evidence="1" type="ORF">BGK67_18790</name>
</gene>
<dbReference type="RefSeq" id="WP_069923986.1">
    <property type="nucleotide sequence ID" value="NZ_MEHK01000001.1"/>
</dbReference>
<keyword evidence="2" id="KW-1185">Reference proteome</keyword>
<reference evidence="1 2" key="1">
    <citation type="submission" date="2016-08" db="EMBL/GenBank/DDBJ databases">
        <title>The complete genome of Streptomyces subrutilus 10-1-1.</title>
        <authorList>
            <person name="Chen X."/>
        </authorList>
    </citation>
    <scope>NUCLEOTIDE SEQUENCE [LARGE SCALE GENOMIC DNA]</scope>
    <source>
        <strain evidence="1 2">10-1-1</strain>
    </source>
</reference>
<evidence type="ECO:0000313" key="1">
    <source>
        <dbReference type="EMBL" id="OEJ35806.1"/>
    </source>
</evidence>
<dbReference type="STRING" id="36818.BGK67_18790"/>
<organism evidence="1 2">
    <name type="scientific">Streptomyces subrutilus</name>
    <dbReference type="NCBI Taxonomy" id="36818"/>
    <lineage>
        <taxon>Bacteria</taxon>
        <taxon>Bacillati</taxon>
        <taxon>Actinomycetota</taxon>
        <taxon>Actinomycetes</taxon>
        <taxon>Kitasatosporales</taxon>
        <taxon>Streptomycetaceae</taxon>
        <taxon>Streptomyces</taxon>
    </lineage>
</organism>
<proteinExistence type="predicted"/>
<dbReference type="Proteomes" id="UP000095705">
    <property type="component" value="Unassembled WGS sequence"/>
</dbReference>